<keyword evidence="2" id="KW-1185">Reference proteome</keyword>
<dbReference type="STRING" id="67855.RO21_03180"/>
<dbReference type="PATRIC" id="fig|67855.3.peg.403"/>
<dbReference type="Gene3D" id="1.10.3680.10">
    <property type="entry name" value="TerB-like"/>
    <property type="match status" value="1"/>
</dbReference>
<protein>
    <submittedName>
        <fullName evidence="1">DNA repair protein</fullName>
    </submittedName>
</protein>
<dbReference type="AlphaFoldDB" id="A0A0J5S555"/>
<name>A0A0J5S555_9PAST</name>
<evidence type="ECO:0000313" key="2">
    <source>
        <dbReference type="Proteomes" id="UP000036270"/>
    </source>
</evidence>
<dbReference type="SUPFAM" id="SSF158682">
    <property type="entry name" value="TerB-like"/>
    <property type="match status" value="1"/>
</dbReference>
<dbReference type="InterPro" id="IPR029024">
    <property type="entry name" value="TerB-like"/>
</dbReference>
<dbReference type="Proteomes" id="UP000036270">
    <property type="component" value="Unassembled WGS sequence"/>
</dbReference>
<accession>A0A0J5S555</accession>
<reference evidence="1 2" key="1">
    <citation type="submission" date="2014-12" db="EMBL/GenBank/DDBJ databases">
        <title>Reclassification of Actinobacillus muris as Muribacter muris.</title>
        <authorList>
            <person name="Christensen H."/>
            <person name="Nicklas W."/>
            <person name="Bisgaard M."/>
        </authorList>
    </citation>
    <scope>NUCLEOTIDE SEQUENCE [LARGE SCALE GENOMIC DNA]</scope>
    <source>
        <strain evidence="1 2">Ackerman80-443D</strain>
    </source>
</reference>
<evidence type="ECO:0000313" key="1">
    <source>
        <dbReference type="EMBL" id="KMK51952.1"/>
    </source>
</evidence>
<organism evidence="1 2">
    <name type="scientific">Muribacter muris</name>
    <dbReference type="NCBI Taxonomy" id="67855"/>
    <lineage>
        <taxon>Bacteria</taxon>
        <taxon>Pseudomonadati</taxon>
        <taxon>Pseudomonadota</taxon>
        <taxon>Gammaproteobacteria</taxon>
        <taxon>Pasteurellales</taxon>
        <taxon>Pasteurellaceae</taxon>
        <taxon>Muribacter</taxon>
    </lineage>
</organism>
<dbReference type="EMBL" id="JWIZ01000017">
    <property type="protein sequence ID" value="KMK51952.1"/>
    <property type="molecule type" value="Genomic_DNA"/>
</dbReference>
<sequence length="128" mass="14405">MFIQNLNRDQQSVLLYLAKKIAEVDGSSDELQLGMVEILLKQSEEGISEKSISADDLADVFDTERSKCSLVLELLGVAYANEDYHQSERDLVAQYATKLGISDEKLSSLEQWVEKQFALSKEVEMLLS</sequence>
<dbReference type="RefSeq" id="WP_047976354.1">
    <property type="nucleotide sequence ID" value="NZ_JWIZ01000017.1"/>
</dbReference>
<gene>
    <name evidence="1" type="ORF">RO21_03180</name>
</gene>
<proteinExistence type="predicted"/>
<comment type="caution">
    <text evidence="1">The sequence shown here is derived from an EMBL/GenBank/DDBJ whole genome shotgun (WGS) entry which is preliminary data.</text>
</comment>